<dbReference type="AlphaFoldDB" id="A0A221W439"/>
<evidence type="ECO:0000313" key="1">
    <source>
        <dbReference type="EMBL" id="ASO20443.1"/>
    </source>
</evidence>
<accession>A0A221W439</accession>
<reference evidence="1 2" key="1">
    <citation type="submission" date="2017-07" db="EMBL/GenBank/DDBJ databases">
        <title>Complete genome sequence of Actinoalloteichus hoggarensis DSM 45943, type strain of Actinoalloteichus hoggarensis.</title>
        <authorList>
            <person name="Ruckert C."/>
            <person name="Nouioui I."/>
            <person name="Willmese J."/>
            <person name="van Wezel G."/>
            <person name="Klenk H.-P."/>
            <person name="Kalinowski J."/>
            <person name="Zotchev S.B."/>
        </authorList>
    </citation>
    <scope>NUCLEOTIDE SEQUENCE [LARGE SCALE GENOMIC DNA]</scope>
    <source>
        <strain evidence="1 2">DSM 45943</strain>
    </source>
</reference>
<gene>
    <name evidence="1" type="ORF">AHOG_14000</name>
</gene>
<dbReference type="EMBL" id="CP022521">
    <property type="protein sequence ID" value="ASO20443.1"/>
    <property type="molecule type" value="Genomic_DNA"/>
</dbReference>
<proteinExistence type="predicted"/>
<organism evidence="1 2">
    <name type="scientific">Actinoalloteichus hoggarensis</name>
    <dbReference type="NCBI Taxonomy" id="1470176"/>
    <lineage>
        <taxon>Bacteria</taxon>
        <taxon>Bacillati</taxon>
        <taxon>Actinomycetota</taxon>
        <taxon>Actinomycetes</taxon>
        <taxon>Pseudonocardiales</taxon>
        <taxon>Pseudonocardiaceae</taxon>
        <taxon>Actinoalloteichus</taxon>
    </lineage>
</organism>
<dbReference type="KEGG" id="ahg:AHOG_14000"/>
<sequence length="43" mass="4651">MEINLPGAADVSVRETLRGEIACVDGLIARAERITDTVRAVIR</sequence>
<name>A0A221W439_9PSEU</name>
<dbReference type="Proteomes" id="UP000204221">
    <property type="component" value="Chromosome"/>
</dbReference>
<evidence type="ECO:0000313" key="2">
    <source>
        <dbReference type="Proteomes" id="UP000204221"/>
    </source>
</evidence>
<keyword evidence="2" id="KW-1185">Reference proteome</keyword>
<protein>
    <submittedName>
        <fullName evidence="1">Uncharacterized protein</fullName>
    </submittedName>
</protein>